<evidence type="ECO:0000259" key="1">
    <source>
        <dbReference type="PROSITE" id="PS50943"/>
    </source>
</evidence>
<dbReference type="Proteomes" id="UP001409291">
    <property type="component" value="Unassembled WGS sequence"/>
</dbReference>
<keyword evidence="3" id="KW-1185">Reference proteome</keyword>
<evidence type="ECO:0000313" key="2">
    <source>
        <dbReference type="EMBL" id="MEN5376662.1"/>
    </source>
</evidence>
<proteinExistence type="predicted"/>
<feature type="domain" description="HTH cro/C1-type" evidence="1">
    <location>
        <begin position="33"/>
        <end position="69"/>
    </location>
</feature>
<dbReference type="Gene3D" id="1.10.260.40">
    <property type="entry name" value="lambda repressor-like DNA-binding domains"/>
    <property type="match status" value="1"/>
</dbReference>
<dbReference type="EMBL" id="JBDJNQ010000002">
    <property type="protein sequence ID" value="MEN5376662.1"/>
    <property type="molecule type" value="Genomic_DNA"/>
</dbReference>
<comment type="caution">
    <text evidence="2">The sequence shown here is derived from an EMBL/GenBank/DDBJ whole genome shotgun (WGS) entry which is preliminary data.</text>
</comment>
<reference evidence="2 3" key="1">
    <citation type="submission" date="2024-04" db="EMBL/GenBank/DDBJ databases">
        <title>WGS of bacteria from Torrens River.</title>
        <authorList>
            <person name="Wyrsch E.R."/>
            <person name="Drigo B."/>
        </authorList>
    </citation>
    <scope>NUCLEOTIDE SEQUENCE [LARGE SCALE GENOMIC DNA]</scope>
    <source>
        <strain evidence="2 3">TWI391</strain>
    </source>
</reference>
<protein>
    <recommendedName>
        <fullName evidence="1">HTH cro/C1-type domain-containing protein</fullName>
    </recommendedName>
</protein>
<accession>A0ABV0BQ75</accession>
<dbReference type="PROSITE" id="PS50943">
    <property type="entry name" value="HTH_CROC1"/>
    <property type="match status" value="1"/>
</dbReference>
<gene>
    <name evidence="2" type="ORF">ABE541_05245</name>
</gene>
<name>A0ABV0BQ75_9SPHI</name>
<dbReference type="InterPro" id="IPR010982">
    <property type="entry name" value="Lambda_DNA-bd_dom_sf"/>
</dbReference>
<dbReference type="InterPro" id="IPR001387">
    <property type="entry name" value="Cro/C1-type_HTH"/>
</dbReference>
<sequence length="217" mass="24971">MSRKKLGQVIKVNRISEVIKELKISNFIISLWTGVHIKTVSSWRNNTSQPSKENMNQLGELLEIDESLLKINHSRRFTGLAKALDTELKRLIKVDKITFEIEIEINDIKSSGKKTVKVINPELITKINLFAEEFKSKNVAEIPIYIDKSFSEISKVELKEHKIIICNADNNTVENPEFQVVHIGYGNKLVAKFNQRVDAENYVDLILRGYVQFEDKN</sequence>
<dbReference type="RefSeq" id="WP_346580852.1">
    <property type="nucleotide sequence ID" value="NZ_JBDJLH010000003.1"/>
</dbReference>
<organism evidence="2 3">
    <name type="scientific">Sphingobacterium kitahiroshimense</name>
    <dbReference type="NCBI Taxonomy" id="470446"/>
    <lineage>
        <taxon>Bacteria</taxon>
        <taxon>Pseudomonadati</taxon>
        <taxon>Bacteroidota</taxon>
        <taxon>Sphingobacteriia</taxon>
        <taxon>Sphingobacteriales</taxon>
        <taxon>Sphingobacteriaceae</taxon>
        <taxon>Sphingobacterium</taxon>
    </lineage>
</organism>
<evidence type="ECO:0000313" key="3">
    <source>
        <dbReference type="Proteomes" id="UP001409291"/>
    </source>
</evidence>